<organism evidence="3 4">
    <name type="scientific">Natronobacterium haloterrestre</name>
    <name type="common">Halobiforma haloterrestris</name>
    <dbReference type="NCBI Taxonomy" id="148448"/>
    <lineage>
        <taxon>Archaea</taxon>
        <taxon>Methanobacteriati</taxon>
        <taxon>Methanobacteriota</taxon>
        <taxon>Stenosarchaea group</taxon>
        <taxon>Halobacteria</taxon>
        <taxon>Halobacteriales</taxon>
        <taxon>Natrialbaceae</taxon>
        <taxon>Natronobacterium</taxon>
    </lineage>
</organism>
<dbReference type="OrthoDB" id="1266at2157"/>
<dbReference type="EMBL" id="FOKW01000008">
    <property type="protein sequence ID" value="SFC42984.1"/>
    <property type="molecule type" value="Genomic_DNA"/>
</dbReference>
<feature type="region of interest" description="Disordered" evidence="1">
    <location>
        <begin position="110"/>
        <end position="146"/>
    </location>
</feature>
<dbReference type="PANTHER" id="PTHR39081:SF1">
    <property type="entry name" value="MUT7-C RNASE DOMAIN-CONTAINING PROTEIN"/>
    <property type="match status" value="1"/>
</dbReference>
<protein>
    <recommendedName>
        <fullName evidence="2">Mut7-C RNAse domain-containing protein</fullName>
    </recommendedName>
</protein>
<accession>A0A1I1J394</accession>
<evidence type="ECO:0000259" key="2">
    <source>
        <dbReference type="Pfam" id="PF01927"/>
    </source>
</evidence>
<evidence type="ECO:0000313" key="3">
    <source>
        <dbReference type="EMBL" id="SFC42984.1"/>
    </source>
</evidence>
<sequence length="186" mass="19986">MRLLLDVMCGGLVPYLRLCNHDTAYAGERGRDLEGDDAVVVVAEDEDRTVVTRDVALANRTADSPGSILLEAHEVEAQLVELATAGVPLDIAAEPRFCGRCNGQLERVDPDAVDDLPDYVPGPPSRGVDASGNGTGDGTNADRDRPSDLWRCMDCGQYFWRGSHWDRMAATLRAVRSDGGEKGGDG</sequence>
<name>A0A1I1J394_NATHA</name>
<evidence type="ECO:0000256" key="1">
    <source>
        <dbReference type="SAM" id="MobiDB-lite"/>
    </source>
</evidence>
<feature type="domain" description="Mut7-C RNAse" evidence="2">
    <location>
        <begin position="144"/>
        <end position="171"/>
    </location>
</feature>
<proteinExistence type="predicted"/>
<dbReference type="InterPro" id="IPR002782">
    <property type="entry name" value="Mut7-C_RNAse_dom"/>
</dbReference>
<dbReference type="PANTHER" id="PTHR39081">
    <property type="entry name" value="MUT7-C DOMAIN-CONTAINING PROTEIN"/>
    <property type="match status" value="1"/>
</dbReference>
<feature type="domain" description="Mut7-C RNAse" evidence="2">
    <location>
        <begin position="1"/>
        <end position="120"/>
    </location>
</feature>
<dbReference type="RefSeq" id="WP_089788954.1">
    <property type="nucleotide sequence ID" value="NZ_FOKW01000008.1"/>
</dbReference>
<evidence type="ECO:0000313" key="4">
    <source>
        <dbReference type="Proteomes" id="UP000199161"/>
    </source>
</evidence>
<reference evidence="4" key="1">
    <citation type="submission" date="2016-10" db="EMBL/GenBank/DDBJ databases">
        <authorList>
            <person name="Varghese N."/>
            <person name="Submissions S."/>
        </authorList>
    </citation>
    <scope>NUCLEOTIDE SEQUENCE [LARGE SCALE GENOMIC DNA]</scope>
    <source>
        <strain evidence="4">DSM 13078</strain>
    </source>
</reference>
<keyword evidence="4" id="KW-1185">Reference proteome</keyword>
<dbReference type="Pfam" id="PF01927">
    <property type="entry name" value="Mut7-C"/>
    <property type="match status" value="2"/>
</dbReference>
<dbReference type="AlphaFoldDB" id="A0A1I1J394"/>
<gene>
    <name evidence="3" type="ORF">SAMN05444422_108111</name>
</gene>
<dbReference type="Proteomes" id="UP000199161">
    <property type="component" value="Unassembled WGS sequence"/>
</dbReference>